<evidence type="ECO:0000313" key="2">
    <source>
        <dbReference type="EMBL" id="SQI62083.1"/>
    </source>
</evidence>
<sequence>MKVFQQISEWIMRLIWTNLLWIGFTLFGLIIFGIMPATVALFAVTRKWTMKEFDFSIWKLFKETYMKEWKNSNKIGIIFLIIGMFLFFNLSIAEQMEGFFSLFLYIFFIFLMLFYMMMISFFFPIYVQYRFSVKEYIKQSFIYSLVSLKSTLLILLGLFFIGFLLLKMPGLIPFLTGVLPAYWIMTVCMKRFRYLEKKLATEE</sequence>
<dbReference type="RefSeq" id="WP_066141437.1">
    <property type="nucleotide sequence ID" value="NZ_CBCSGM010000003.1"/>
</dbReference>
<reference evidence="2 3" key="1">
    <citation type="submission" date="2018-06" db="EMBL/GenBank/DDBJ databases">
        <authorList>
            <consortium name="Pathogen Informatics"/>
            <person name="Doyle S."/>
        </authorList>
    </citation>
    <scope>NUCLEOTIDE SEQUENCE [LARGE SCALE GENOMIC DNA]</scope>
    <source>
        <strain evidence="2 3">NCTC4824</strain>
    </source>
</reference>
<keyword evidence="1" id="KW-0472">Membrane</keyword>
<keyword evidence="1" id="KW-1133">Transmembrane helix</keyword>
<dbReference type="Pfam" id="PF04854">
    <property type="entry name" value="DUF624"/>
    <property type="match status" value="1"/>
</dbReference>
<dbReference type="KEGG" id="blen:NCTC4824_03583"/>
<evidence type="ECO:0000313" key="3">
    <source>
        <dbReference type="Proteomes" id="UP000249134"/>
    </source>
</evidence>
<protein>
    <submittedName>
        <fullName evidence="2">Putative membrane enzyme for rhamnogalaturonan degradation</fullName>
    </submittedName>
</protein>
<proteinExistence type="predicted"/>
<keyword evidence="3" id="KW-1185">Reference proteome</keyword>
<evidence type="ECO:0000256" key="1">
    <source>
        <dbReference type="SAM" id="Phobius"/>
    </source>
</evidence>
<feature type="transmembrane region" description="Helical" evidence="1">
    <location>
        <begin position="141"/>
        <end position="165"/>
    </location>
</feature>
<dbReference type="AlphaFoldDB" id="A0A2X4WGA5"/>
<dbReference type="Proteomes" id="UP000249134">
    <property type="component" value="Chromosome 1"/>
</dbReference>
<accession>A0A2X4WGA5</accession>
<gene>
    <name evidence="2" type="ORF">NCTC4824_03583</name>
</gene>
<feature type="transmembrane region" description="Helical" evidence="1">
    <location>
        <begin position="20"/>
        <end position="44"/>
    </location>
</feature>
<feature type="transmembrane region" description="Helical" evidence="1">
    <location>
        <begin position="171"/>
        <end position="189"/>
    </location>
</feature>
<dbReference type="STRING" id="1348624.GCA_001591545_02199"/>
<dbReference type="EMBL" id="LS483476">
    <property type="protein sequence ID" value="SQI62083.1"/>
    <property type="molecule type" value="Genomic_DNA"/>
</dbReference>
<organism evidence="2 3">
    <name type="scientific">Lederbergia lenta</name>
    <name type="common">Bacillus lentus</name>
    <dbReference type="NCBI Taxonomy" id="1467"/>
    <lineage>
        <taxon>Bacteria</taxon>
        <taxon>Bacillati</taxon>
        <taxon>Bacillota</taxon>
        <taxon>Bacilli</taxon>
        <taxon>Bacillales</taxon>
        <taxon>Bacillaceae</taxon>
        <taxon>Lederbergia</taxon>
    </lineage>
</organism>
<feature type="transmembrane region" description="Helical" evidence="1">
    <location>
        <begin position="99"/>
        <end position="129"/>
    </location>
</feature>
<dbReference type="InterPro" id="IPR006938">
    <property type="entry name" value="DUF624"/>
</dbReference>
<name>A0A2X4WGA5_LEDLE</name>
<feature type="transmembrane region" description="Helical" evidence="1">
    <location>
        <begin position="75"/>
        <end position="93"/>
    </location>
</feature>
<keyword evidence="1" id="KW-0812">Transmembrane</keyword>